<evidence type="ECO:0000313" key="4">
    <source>
        <dbReference type="Proteomes" id="UP001227095"/>
    </source>
</evidence>
<reference evidence="3 4" key="1">
    <citation type="submission" date="2023-04" db="EMBL/GenBank/DDBJ databases">
        <title>Neorhizobium petrolearium OS53, complete genome.</title>
        <authorList>
            <person name="Yu T."/>
        </authorList>
    </citation>
    <scope>NUCLEOTIDE SEQUENCE [LARGE SCALE GENOMIC DNA]</scope>
    <source>
        <strain evidence="3 4">OS53</strain>
        <plasmid evidence="3 4">unnamed1</plasmid>
    </source>
</reference>
<keyword evidence="4" id="KW-1185">Reference proteome</keyword>
<dbReference type="EMBL" id="CP123001">
    <property type="protein sequence ID" value="WGI71588.1"/>
    <property type="molecule type" value="Genomic_DNA"/>
</dbReference>
<gene>
    <name evidence="3" type="ORF">QEO92_30125</name>
</gene>
<keyword evidence="2" id="KW-0732">Signal</keyword>
<proteinExistence type="predicted"/>
<dbReference type="InterPro" id="IPR058110">
    <property type="entry name" value="GCG_CRPN_dom"/>
</dbReference>
<evidence type="ECO:0000256" key="2">
    <source>
        <dbReference type="SAM" id="SignalP"/>
    </source>
</evidence>
<evidence type="ECO:0000256" key="1">
    <source>
        <dbReference type="SAM" id="MobiDB-lite"/>
    </source>
</evidence>
<name>A0ABY8MAL8_9HYPH</name>
<feature type="chain" id="PRO_5045072481" evidence="2">
    <location>
        <begin position="23"/>
        <end position="100"/>
    </location>
</feature>
<organism evidence="3 4">
    <name type="scientific">Neorhizobium petrolearium</name>
    <dbReference type="NCBI Taxonomy" id="515361"/>
    <lineage>
        <taxon>Bacteria</taxon>
        <taxon>Pseudomonadati</taxon>
        <taxon>Pseudomonadota</taxon>
        <taxon>Alphaproteobacteria</taxon>
        <taxon>Hyphomicrobiales</taxon>
        <taxon>Rhizobiaceae</taxon>
        <taxon>Rhizobium/Agrobacterium group</taxon>
        <taxon>Neorhizobium</taxon>
    </lineage>
</organism>
<protein>
    <submittedName>
        <fullName evidence="3">Uncharacterized protein</fullName>
    </submittedName>
</protein>
<feature type="signal peptide" evidence="2">
    <location>
        <begin position="1"/>
        <end position="22"/>
    </location>
</feature>
<dbReference type="RefSeq" id="WP_227705744.1">
    <property type="nucleotide sequence ID" value="NZ_CP123001.1"/>
</dbReference>
<dbReference type="NCBIfam" id="NF047412">
    <property type="entry name" value="sig_GCG_CRPN_rpt"/>
    <property type="match status" value="1"/>
</dbReference>
<evidence type="ECO:0000313" key="3">
    <source>
        <dbReference type="EMBL" id="WGI71588.1"/>
    </source>
</evidence>
<dbReference type="Proteomes" id="UP001227095">
    <property type="component" value="Plasmid unnamed1"/>
</dbReference>
<geneLocation type="plasmid" evidence="3 4">
    <name>unnamed1</name>
</geneLocation>
<keyword evidence="3" id="KW-0614">Plasmid</keyword>
<accession>A0ABY8MAL8</accession>
<feature type="compositionally biased region" description="Basic and acidic residues" evidence="1">
    <location>
        <begin position="88"/>
        <end position="100"/>
    </location>
</feature>
<feature type="compositionally biased region" description="Basic residues" evidence="1">
    <location>
        <begin position="75"/>
        <end position="87"/>
    </location>
</feature>
<feature type="region of interest" description="Disordered" evidence="1">
    <location>
        <begin position="74"/>
        <end position="100"/>
    </location>
</feature>
<sequence length="100" mass="11967">MRIIIITAVMIAGSLIGTATNAMPIAQVKAPAASPVVSVDWACGRGYHLNRWGECRPNRWRSPPRRHYGWDRPRGWHHGHHPRRHWREHSWRERHWRDWR</sequence>